<protein>
    <submittedName>
        <fullName evidence="2">(apollo) hypothetical protein</fullName>
    </submittedName>
</protein>
<dbReference type="AlphaFoldDB" id="A0A8S3WGD1"/>
<accession>A0A8S3WGD1</accession>
<name>A0A8S3WGD1_PARAO</name>
<proteinExistence type="predicted"/>
<dbReference type="Proteomes" id="UP000691718">
    <property type="component" value="Unassembled WGS sequence"/>
</dbReference>
<dbReference type="Pfam" id="PF03184">
    <property type="entry name" value="DDE_1"/>
    <property type="match status" value="1"/>
</dbReference>
<evidence type="ECO:0000259" key="1">
    <source>
        <dbReference type="Pfam" id="PF03184"/>
    </source>
</evidence>
<organism evidence="2 3">
    <name type="scientific">Parnassius apollo</name>
    <name type="common">Apollo butterfly</name>
    <name type="synonym">Papilio apollo</name>
    <dbReference type="NCBI Taxonomy" id="110799"/>
    <lineage>
        <taxon>Eukaryota</taxon>
        <taxon>Metazoa</taxon>
        <taxon>Ecdysozoa</taxon>
        <taxon>Arthropoda</taxon>
        <taxon>Hexapoda</taxon>
        <taxon>Insecta</taxon>
        <taxon>Pterygota</taxon>
        <taxon>Neoptera</taxon>
        <taxon>Endopterygota</taxon>
        <taxon>Lepidoptera</taxon>
        <taxon>Glossata</taxon>
        <taxon>Ditrysia</taxon>
        <taxon>Papilionoidea</taxon>
        <taxon>Papilionidae</taxon>
        <taxon>Parnassiinae</taxon>
        <taxon>Parnassini</taxon>
        <taxon>Parnassius</taxon>
        <taxon>Parnassius</taxon>
    </lineage>
</organism>
<dbReference type="GO" id="GO:0003676">
    <property type="term" value="F:nucleic acid binding"/>
    <property type="evidence" value="ECO:0007669"/>
    <property type="project" value="InterPro"/>
</dbReference>
<gene>
    <name evidence="2" type="ORF">PAPOLLO_LOCUS5859</name>
</gene>
<dbReference type="OrthoDB" id="10065929at2759"/>
<evidence type="ECO:0000313" key="3">
    <source>
        <dbReference type="Proteomes" id="UP000691718"/>
    </source>
</evidence>
<feature type="domain" description="DDE-1" evidence="1">
    <location>
        <begin position="141"/>
        <end position="244"/>
    </location>
</feature>
<sequence>MPRIYKHEPGKRNKWYDENVLKQAVEDYLMKTGEYIIQYINVCAEWGYPLNSLDFRYIVKIHKDKISQRICQNIKRSRAAVSAEIITKYFEELQISLADVPAANIVNYDETNLADDPGRRKLITKRSTKYPERVMNHTKASVSLMIAGSAEGQILPPCVVYKEQNLCNTWISHGPEGAWYNRSASGWFYGTIFEDWVQSIVISFFADKPDNLFSHLSVDMIKLCKEQQIDFVFLPNATKVLSPIPTQSNNSSRHREAVDESALTLLNDMRYTMGVKELKRKWKLDVVAGKSVSESTEDYVDFEVTPGPHDLECGGKLTIENYPLRDLLIINPTAAGENIETGLNNVSQSDHAGESNCRFHEEEYSVAEVVTETLPKTKKEK</sequence>
<reference evidence="2" key="1">
    <citation type="submission" date="2021-04" db="EMBL/GenBank/DDBJ databases">
        <authorList>
            <person name="Tunstrom K."/>
        </authorList>
    </citation>
    <scope>NUCLEOTIDE SEQUENCE</scope>
</reference>
<keyword evidence="3" id="KW-1185">Reference proteome</keyword>
<comment type="caution">
    <text evidence="2">The sequence shown here is derived from an EMBL/GenBank/DDBJ whole genome shotgun (WGS) entry which is preliminary data.</text>
</comment>
<evidence type="ECO:0000313" key="2">
    <source>
        <dbReference type="EMBL" id="CAG4957952.1"/>
    </source>
</evidence>
<dbReference type="InterPro" id="IPR004875">
    <property type="entry name" value="DDE_SF_endonuclease_dom"/>
</dbReference>
<dbReference type="EMBL" id="CAJQZP010000359">
    <property type="protein sequence ID" value="CAG4957952.1"/>
    <property type="molecule type" value="Genomic_DNA"/>
</dbReference>